<comment type="caution">
    <text evidence="1">The sequence shown here is derived from an EMBL/GenBank/DDBJ whole genome shotgun (WGS) entry which is preliminary data.</text>
</comment>
<organism evidence="1 2">
    <name type="scientific">Triplophysa tibetana</name>
    <dbReference type="NCBI Taxonomy" id="1572043"/>
    <lineage>
        <taxon>Eukaryota</taxon>
        <taxon>Metazoa</taxon>
        <taxon>Chordata</taxon>
        <taxon>Craniata</taxon>
        <taxon>Vertebrata</taxon>
        <taxon>Euteleostomi</taxon>
        <taxon>Actinopterygii</taxon>
        <taxon>Neopterygii</taxon>
        <taxon>Teleostei</taxon>
        <taxon>Ostariophysi</taxon>
        <taxon>Cypriniformes</taxon>
        <taxon>Nemacheilidae</taxon>
        <taxon>Triplophysa</taxon>
    </lineage>
</organism>
<keyword evidence="2" id="KW-1185">Reference proteome</keyword>
<gene>
    <name evidence="1" type="ORF">E1301_Tti023941</name>
</gene>
<evidence type="ECO:0000313" key="2">
    <source>
        <dbReference type="Proteomes" id="UP000324632"/>
    </source>
</evidence>
<dbReference type="EMBL" id="SOYY01000067">
    <property type="protein sequence ID" value="KAA0701473.1"/>
    <property type="molecule type" value="Genomic_DNA"/>
</dbReference>
<evidence type="ECO:0000313" key="1">
    <source>
        <dbReference type="EMBL" id="KAA0701473.1"/>
    </source>
</evidence>
<protein>
    <submittedName>
        <fullName evidence="1">Uncharacterized protein</fullName>
    </submittedName>
</protein>
<sequence>MPAHCQFHDLPPLGKLQGGSTCMQMKQPWSGASQSYSPRAVPTMQHCSRSESLPATRYLSIFHEEWMFAWDISGMPDPGWSIDEGRLSFDYRPDKWIQISHWRTTWSADVANDLNAAPLSPNTVIDLIPPSVPTHRPTTAVPTGKVNGLHQPLPLVWSMSQTSLQDGCSNTQDTGRAEASAGASECRGAIRDYTHG</sequence>
<dbReference type="AlphaFoldDB" id="A0A5A9MW78"/>
<dbReference type="Proteomes" id="UP000324632">
    <property type="component" value="Unassembled WGS sequence"/>
</dbReference>
<proteinExistence type="predicted"/>
<reference evidence="1 2" key="1">
    <citation type="journal article" date="2019" name="Mol. Ecol. Resour.">
        <title>Chromosome-level genome assembly of Triplophysa tibetana, a fish adapted to the harsh high-altitude environment of the Tibetan Plateau.</title>
        <authorList>
            <person name="Yang X."/>
            <person name="Liu H."/>
            <person name="Ma Z."/>
            <person name="Zou Y."/>
            <person name="Zou M."/>
            <person name="Mao Y."/>
            <person name="Li X."/>
            <person name="Wang H."/>
            <person name="Chen T."/>
            <person name="Wang W."/>
            <person name="Yang R."/>
        </authorList>
    </citation>
    <scope>NUCLEOTIDE SEQUENCE [LARGE SCALE GENOMIC DNA]</scope>
    <source>
        <strain evidence="1">TTIB1903HZAU</strain>
        <tissue evidence="1">Muscle</tissue>
    </source>
</reference>
<accession>A0A5A9MW78</accession>
<name>A0A5A9MW78_9TELE</name>